<dbReference type="FunFam" id="3.40.50.300:FF:000134">
    <property type="entry name" value="Iron-enterobactin ABC transporter ATP-binding protein"/>
    <property type="match status" value="1"/>
</dbReference>
<dbReference type="AlphaFoldDB" id="A0A6N9H7W0"/>
<dbReference type="CDD" id="cd03214">
    <property type="entry name" value="ABC_Iron-Siderophores_B12_Hemin"/>
    <property type="match status" value="1"/>
</dbReference>
<comment type="subcellular location">
    <subcellularLocation>
        <location evidence="1">Cell membrane</location>
        <topology evidence="1">Peripheral membrane protein</topology>
    </subcellularLocation>
</comment>
<dbReference type="GO" id="GO:0016887">
    <property type="term" value="F:ATP hydrolysis activity"/>
    <property type="evidence" value="ECO:0007669"/>
    <property type="project" value="InterPro"/>
</dbReference>
<evidence type="ECO:0000313" key="13">
    <source>
        <dbReference type="Proteomes" id="UP000469215"/>
    </source>
</evidence>
<keyword evidence="13" id="KW-1185">Reference proteome</keyword>
<dbReference type="InterPro" id="IPR017871">
    <property type="entry name" value="ABC_transporter-like_CS"/>
</dbReference>
<dbReference type="PANTHER" id="PTHR42771">
    <property type="entry name" value="IRON(3+)-HYDROXAMATE IMPORT ATP-BINDING PROTEIN FHUC"/>
    <property type="match status" value="1"/>
</dbReference>
<keyword evidence="4" id="KW-0410">Iron transport</keyword>
<protein>
    <submittedName>
        <fullName evidence="12">ATP-binding cassette domain-containing protein</fullName>
    </submittedName>
</protein>
<name>A0A6N9H7W0_9MICO</name>
<keyword evidence="8" id="KW-0406">Ion transport</keyword>
<proteinExistence type="predicted"/>
<evidence type="ECO:0000259" key="11">
    <source>
        <dbReference type="PROSITE" id="PS50893"/>
    </source>
</evidence>
<reference evidence="12 13" key="1">
    <citation type="submission" date="2020-01" db="EMBL/GenBank/DDBJ databases">
        <authorList>
            <person name="Deng T."/>
        </authorList>
    </citation>
    <scope>NUCLEOTIDE SEQUENCE [LARGE SCALE GENOMIC DNA]</scope>
    <source>
        <strain evidence="12 13">5221</strain>
    </source>
</reference>
<dbReference type="InterPro" id="IPR003439">
    <property type="entry name" value="ABC_transporter-like_ATP-bd"/>
</dbReference>
<dbReference type="Proteomes" id="UP000469215">
    <property type="component" value="Unassembled WGS sequence"/>
</dbReference>
<dbReference type="Gene3D" id="3.40.50.300">
    <property type="entry name" value="P-loop containing nucleotide triphosphate hydrolases"/>
    <property type="match status" value="1"/>
</dbReference>
<evidence type="ECO:0000256" key="10">
    <source>
        <dbReference type="SAM" id="MobiDB-lite"/>
    </source>
</evidence>
<organism evidence="12 13">
    <name type="scientific">Brevibacterium rongguiense</name>
    <dbReference type="NCBI Taxonomy" id="2695267"/>
    <lineage>
        <taxon>Bacteria</taxon>
        <taxon>Bacillati</taxon>
        <taxon>Actinomycetota</taxon>
        <taxon>Actinomycetes</taxon>
        <taxon>Micrococcales</taxon>
        <taxon>Brevibacteriaceae</taxon>
        <taxon>Brevibacterium</taxon>
    </lineage>
</organism>
<keyword evidence="5" id="KW-0547">Nucleotide-binding</keyword>
<dbReference type="PANTHER" id="PTHR42771:SF2">
    <property type="entry name" value="IRON(3+)-HYDROXAMATE IMPORT ATP-BINDING PROTEIN FHUC"/>
    <property type="match status" value="1"/>
</dbReference>
<feature type="domain" description="ABC transporter" evidence="11">
    <location>
        <begin position="1"/>
        <end position="236"/>
    </location>
</feature>
<accession>A0A6N9H7W0</accession>
<sequence length="294" mass="30597">MLGQGLTLAYDRRAIVEGLSVEVPAGSFTVVIGPNACGKSTLLRAMSKLLAPQTGTVLLDGTDIATLRAKEVAKRLGLLSQSALVPAGITVMDLVGRGRYAHQSLLSRWSKADEDAVGHALAATGMAELADRLVDELSGGQRQRAWVAMALAQQSPILLLDEPTTFLDIRHQLGLMDLFAGLNAEGRTLVAVVHDINHAVQYATNLVVMADGQIVAQGPPAQVVTPELLREVFGITAAIVEDPVNGGPLVVPAHGGHGRRTGAGEPGPARASAAEGVAPSPQEHPGPHSLTTDQ</sequence>
<evidence type="ECO:0000256" key="4">
    <source>
        <dbReference type="ARBA" id="ARBA00022496"/>
    </source>
</evidence>
<evidence type="ECO:0000256" key="1">
    <source>
        <dbReference type="ARBA" id="ARBA00004202"/>
    </source>
</evidence>
<dbReference type="InterPro" id="IPR003593">
    <property type="entry name" value="AAA+_ATPase"/>
</dbReference>
<evidence type="ECO:0000256" key="7">
    <source>
        <dbReference type="ARBA" id="ARBA00023004"/>
    </source>
</evidence>
<dbReference type="Pfam" id="PF00005">
    <property type="entry name" value="ABC_tran"/>
    <property type="match status" value="1"/>
</dbReference>
<keyword evidence="6 12" id="KW-0067">ATP-binding</keyword>
<feature type="region of interest" description="Disordered" evidence="10">
    <location>
        <begin position="250"/>
        <end position="294"/>
    </location>
</feature>
<dbReference type="SMART" id="SM00382">
    <property type="entry name" value="AAA"/>
    <property type="match status" value="1"/>
</dbReference>
<dbReference type="InterPro" id="IPR051535">
    <property type="entry name" value="Siderophore_ABC-ATPase"/>
</dbReference>
<dbReference type="PROSITE" id="PS50893">
    <property type="entry name" value="ABC_TRANSPORTER_2"/>
    <property type="match status" value="1"/>
</dbReference>
<keyword evidence="9" id="KW-0472">Membrane</keyword>
<keyword evidence="3" id="KW-1003">Cell membrane</keyword>
<evidence type="ECO:0000256" key="3">
    <source>
        <dbReference type="ARBA" id="ARBA00022475"/>
    </source>
</evidence>
<comment type="caution">
    <text evidence="12">The sequence shown here is derived from an EMBL/GenBank/DDBJ whole genome shotgun (WGS) entry which is preliminary data.</text>
</comment>
<dbReference type="InterPro" id="IPR027417">
    <property type="entry name" value="P-loop_NTPase"/>
</dbReference>
<evidence type="ECO:0000313" key="12">
    <source>
        <dbReference type="EMBL" id="MYM19662.1"/>
    </source>
</evidence>
<evidence type="ECO:0000256" key="8">
    <source>
        <dbReference type="ARBA" id="ARBA00023065"/>
    </source>
</evidence>
<dbReference type="EMBL" id="WWEQ01000021">
    <property type="protein sequence ID" value="MYM19662.1"/>
    <property type="molecule type" value="Genomic_DNA"/>
</dbReference>
<evidence type="ECO:0000256" key="6">
    <source>
        <dbReference type="ARBA" id="ARBA00022840"/>
    </source>
</evidence>
<dbReference type="GO" id="GO:0005524">
    <property type="term" value="F:ATP binding"/>
    <property type="evidence" value="ECO:0007669"/>
    <property type="project" value="UniProtKB-KW"/>
</dbReference>
<dbReference type="SUPFAM" id="SSF52540">
    <property type="entry name" value="P-loop containing nucleoside triphosphate hydrolases"/>
    <property type="match status" value="1"/>
</dbReference>
<dbReference type="PROSITE" id="PS00211">
    <property type="entry name" value="ABC_TRANSPORTER_1"/>
    <property type="match status" value="1"/>
</dbReference>
<evidence type="ECO:0000256" key="9">
    <source>
        <dbReference type="ARBA" id="ARBA00023136"/>
    </source>
</evidence>
<evidence type="ECO:0000256" key="5">
    <source>
        <dbReference type="ARBA" id="ARBA00022741"/>
    </source>
</evidence>
<gene>
    <name evidence="12" type="ORF">GSY69_06680</name>
</gene>
<keyword evidence="7" id="KW-0408">Iron</keyword>
<keyword evidence="2" id="KW-0813">Transport</keyword>
<dbReference type="GO" id="GO:0005886">
    <property type="term" value="C:plasma membrane"/>
    <property type="evidence" value="ECO:0007669"/>
    <property type="project" value="UniProtKB-SubCell"/>
</dbReference>
<dbReference type="GO" id="GO:0006826">
    <property type="term" value="P:iron ion transport"/>
    <property type="evidence" value="ECO:0007669"/>
    <property type="project" value="UniProtKB-KW"/>
</dbReference>
<evidence type="ECO:0000256" key="2">
    <source>
        <dbReference type="ARBA" id="ARBA00022448"/>
    </source>
</evidence>